<gene>
    <name evidence="1" type="ORF">I2488_08200</name>
</gene>
<dbReference type="RefSeq" id="WP_196275308.1">
    <property type="nucleotide sequence ID" value="NZ_JADQDC010000004.1"/>
</dbReference>
<organism evidence="1 2">
    <name type="scientific">Novosphingobium jiangmenense</name>
    <dbReference type="NCBI Taxonomy" id="2791981"/>
    <lineage>
        <taxon>Bacteria</taxon>
        <taxon>Pseudomonadati</taxon>
        <taxon>Pseudomonadota</taxon>
        <taxon>Alphaproteobacteria</taxon>
        <taxon>Sphingomonadales</taxon>
        <taxon>Sphingomonadaceae</taxon>
        <taxon>Novosphingobium</taxon>
    </lineage>
</organism>
<protein>
    <submittedName>
        <fullName evidence="1">Uncharacterized protein</fullName>
    </submittedName>
</protein>
<evidence type="ECO:0000313" key="2">
    <source>
        <dbReference type="Proteomes" id="UP000600799"/>
    </source>
</evidence>
<evidence type="ECO:0000313" key="1">
    <source>
        <dbReference type="EMBL" id="MBF9150983.1"/>
    </source>
</evidence>
<dbReference type="EMBL" id="JADQDC010000004">
    <property type="protein sequence ID" value="MBF9150983.1"/>
    <property type="molecule type" value="Genomic_DNA"/>
</dbReference>
<name>A0ABS0HFF0_9SPHN</name>
<keyword evidence="2" id="KW-1185">Reference proteome</keyword>
<reference evidence="1 2" key="1">
    <citation type="submission" date="2020-11" db="EMBL/GenBank/DDBJ databases">
        <title>The genome sequence of Novosphingobium sp. 1Y9A.</title>
        <authorList>
            <person name="Liu Y."/>
        </authorList>
    </citation>
    <scope>NUCLEOTIDE SEQUENCE [LARGE SCALE GENOMIC DNA]</scope>
    <source>
        <strain evidence="1 2">1Y9A</strain>
    </source>
</reference>
<sequence>MRYAEAFESLGYKLRSARQDWSAEKDDGVCITIWKRRLNWQDLSYDTREHKNSIADWSVKSGNKKRILHASRALIEFDGWIDAILISGEPGISYEDAQVWFPTEKQGRRWRVVYLDEETGHLRLEAQ</sequence>
<proteinExistence type="predicted"/>
<accession>A0ABS0HFF0</accession>
<comment type="caution">
    <text evidence="1">The sequence shown here is derived from an EMBL/GenBank/DDBJ whole genome shotgun (WGS) entry which is preliminary data.</text>
</comment>
<dbReference type="Proteomes" id="UP000600799">
    <property type="component" value="Unassembled WGS sequence"/>
</dbReference>